<dbReference type="GeneID" id="36528440"/>
<dbReference type="PANTHER" id="PTHR14097">
    <property type="entry name" value="OXIDOREDUCTASE HTATIP2"/>
    <property type="match status" value="1"/>
</dbReference>
<organism evidence="8 9">
    <name type="scientific">Aspergillus novofumigatus (strain IBT 16806)</name>
    <dbReference type="NCBI Taxonomy" id="1392255"/>
    <lineage>
        <taxon>Eukaryota</taxon>
        <taxon>Fungi</taxon>
        <taxon>Dikarya</taxon>
        <taxon>Ascomycota</taxon>
        <taxon>Pezizomycotina</taxon>
        <taxon>Eurotiomycetes</taxon>
        <taxon>Eurotiomycetidae</taxon>
        <taxon>Eurotiales</taxon>
        <taxon>Aspergillaceae</taxon>
        <taxon>Aspergillus</taxon>
        <taxon>Aspergillus subgen. Fumigati</taxon>
    </lineage>
</organism>
<evidence type="ECO:0000256" key="6">
    <source>
        <dbReference type="ARBA" id="ARBA00023136"/>
    </source>
</evidence>
<evidence type="ECO:0000256" key="5">
    <source>
        <dbReference type="ARBA" id="ARBA00023128"/>
    </source>
</evidence>
<evidence type="ECO:0000256" key="2">
    <source>
        <dbReference type="ARBA" id="ARBA00006617"/>
    </source>
</evidence>
<dbReference type="Proteomes" id="UP000234474">
    <property type="component" value="Unassembled WGS sequence"/>
</dbReference>
<dbReference type="Pfam" id="PF01370">
    <property type="entry name" value="Epimerase"/>
    <property type="match status" value="1"/>
</dbReference>
<evidence type="ECO:0000259" key="7">
    <source>
        <dbReference type="Pfam" id="PF01370"/>
    </source>
</evidence>
<protein>
    <submittedName>
        <fullName evidence="8">NAD dependent epimerase/dehydratase family protein</fullName>
    </submittedName>
</protein>
<dbReference type="FunFam" id="3.40.50.720:FF:000366">
    <property type="entry name" value="Protein FMP52, mitochondrial"/>
    <property type="match status" value="1"/>
</dbReference>
<dbReference type="AlphaFoldDB" id="A0A2I1CCX0"/>
<comment type="similarity">
    <text evidence="2">Belongs to the FMP52 family.</text>
</comment>
<dbReference type="OMA" id="DWPQLTI"/>
<dbReference type="PANTHER" id="PTHR14097:SF7">
    <property type="entry name" value="OXIDOREDUCTASE HTATIP2"/>
    <property type="match status" value="1"/>
</dbReference>
<dbReference type="VEuPathDB" id="FungiDB:P174DRAFT_133529"/>
<evidence type="ECO:0000313" key="9">
    <source>
        <dbReference type="Proteomes" id="UP000234474"/>
    </source>
</evidence>
<feature type="domain" description="NAD-dependent epimerase/dehydratase" evidence="7">
    <location>
        <begin position="6"/>
        <end position="178"/>
    </location>
</feature>
<dbReference type="OrthoDB" id="430436at2759"/>
<dbReference type="EMBL" id="MSZS01000003">
    <property type="protein sequence ID" value="PKX95479.1"/>
    <property type="molecule type" value="Genomic_DNA"/>
</dbReference>
<evidence type="ECO:0000256" key="3">
    <source>
        <dbReference type="ARBA" id="ARBA00022787"/>
    </source>
</evidence>
<keyword evidence="5" id="KW-0496">Mitochondrion</keyword>
<keyword evidence="4" id="KW-0809">Transit peptide</keyword>
<dbReference type="GO" id="GO:0005741">
    <property type="term" value="C:mitochondrial outer membrane"/>
    <property type="evidence" value="ECO:0007669"/>
    <property type="project" value="UniProtKB-SubCell"/>
</dbReference>
<sequence>MANVALIGATGMVGSHILTSLLENPAVAQVDTISRRTPSAAAAAPQTKLTTFVSDDTSRWAAQLSSLTPTPSIFISAFGTTRAAAGGFESQYKVEHGLNVEMARAARDAGTKVYVLISSGGANKASSFAYPRMKGEIEEDVKALGFERTVILRPGLISGQRQESRPAEAAFRFIAGIAGKVHSGLKDGWAQDADVIARAAVNAGLKALDGDVPPGSEKVWILGGSDIIKYGGRNSFGLHQHRRHNLFGIFSLLFLYRIGDLTIAKRYLLLDVLCVL</sequence>
<dbReference type="Gene3D" id="3.40.50.720">
    <property type="entry name" value="NAD(P)-binding Rossmann-like Domain"/>
    <property type="match status" value="1"/>
</dbReference>
<comment type="subcellular location">
    <subcellularLocation>
        <location evidence="1">Mitochondrion outer membrane</location>
        <topology evidence="1">Peripheral membrane protein</topology>
    </subcellularLocation>
</comment>
<dbReference type="RefSeq" id="XP_024684074.1">
    <property type="nucleotide sequence ID" value="XM_024821114.1"/>
</dbReference>
<name>A0A2I1CCX0_ASPN1</name>
<dbReference type="GO" id="GO:0051170">
    <property type="term" value="P:import into nucleus"/>
    <property type="evidence" value="ECO:0007669"/>
    <property type="project" value="TreeGrafter"/>
</dbReference>
<dbReference type="SUPFAM" id="SSF51735">
    <property type="entry name" value="NAD(P)-binding Rossmann-fold domains"/>
    <property type="match status" value="1"/>
</dbReference>
<accession>A0A2I1CCX0</accession>
<reference evidence="9" key="1">
    <citation type="journal article" date="2018" name="Proc. Natl. Acad. Sci. U.S.A.">
        <title>Linking secondary metabolites to gene clusters through genome sequencing of six diverse Aspergillus species.</title>
        <authorList>
            <person name="Kaerboelling I."/>
            <person name="Vesth T.C."/>
            <person name="Frisvad J.C."/>
            <person name="Nybo J.L."/>
            <person name="Theobald S."/>
            <person name="Kuo A."/>
            <person name="Bowyer P."/>
            <person name="Matsuda Y."/>
            <person name="Mondo S."/>
            <person name="Lyhne E.K."/>
            <person name="Kogle M.E."/>
            <person name="Clum A."/>
            <person name="Lipzen A."/>
            <person name="Salamov A."/>
            <person name="Ngan C.Y."/>
            <person name="Daum C."/>
            <person name="Chiniquy J."/>
            <person name="Barry K."/>
            <person name="LaButti K."/>
            <person name="Haridas S."/>
            <person name="Simmons B.A."/>
            <person name="Magnuson J.K."/>
            <person name="Mortensen U.H."/>
            <person name="Larsen T.O."/>
            <person name="Grigoriev I.V."/>
            <person name="Baker S.E."/>
            <person name="Andersen M.R."/>
        </authorList>
    </citation>
    <scope>NUCLEOTIDE SEQUENCE [LARGE SCALE GENOMIC DNA]</scope>
    <source>
        <strain evidence="9">IBT 16806</strain>
    </source>
</reference>
<dbReference type="STRING" id="1392255.A0A2I1CCX0"/>
<evidence type="ECO:0000256" key="1">
    <source>
        <dbReference type="ARBA" id="ARBA00004450"/>
    </source>
</evidence>
<keyword evidence="6" id="KW-0472">Membrane</keyword>
<dbReference type="InterPro" id="IPR036291">
    <property type="entry name" value="NAD(P)-bd_dom_sf"/>
</dbReference>
<evidence type="ECO:0000313" key="8">
    <source>
        <dbReference type="EMBL" id="PKX95479.1"/>
    </source>
</evidence>
<keyword evidence="9" id="KW-1185">Reference proteome</keyword>
<gene>
    <name evidence="8" type="ORF">P174DRAFT_133529</name>
</gene>
<proteinExistence type="inferred from homology"/>
<keyword evidence="3" id="KW-1000">Mitochondrion outer membrane</keyword>
<evidence type="ECO:0000256" key="4">
    <source>
        <dbReference type="ARBA" id="ARBA00022946"/>
    </source>
</evidence>
<dbReference type="InterPro" id="IPR001509">
    <property type="entry name" value="Epimerase_deHydtase"/>
</dbReference>
<comment type="caution">
    <text evidence="8">The sequence shown here is derived from an EMBL/GenBank/DDBJ whole genome shotgun (WGS) entry which is preliminary data.</text>
</comment>